<protein>
    <submittedName>
        <fullName evidence="1">Reverse transcriptase domain-containing protein</fullName>
    </submittedName>
</protein>
<keyword evidence="1" id="KW-0695">RNA-directed DNA polymerase</keyword>
<dbReference type="PANTHER" id="PTHR33067">
    <property type="entry name" value="RNA-DIRECTED DNA POLYMERASE-RELATED"/>
    <property type="match status" value="1"/>
</dbReference>
<reference evidence="1" key="1">
    <citation type="journal article" date="2019" name="Sci. Rep.">
        <title>Draft genome of Tanacetum cinerariifolium, the natural source of mosquito coil.</title>
        <authorList>
            <person name="Yamashiro T."/>
            <person name="Shiraishi A."/>
            <person name="Satake H."/>
            <person name="Nakayama K."/>
        </authorList>
    </citation>
    <scope>NUCLEOTIDE SEQUENCE</scope>
</reference>
<dbReference type="SUPFAM" id="SSF56672">
    <property type="entry name" value="DNA/RNA polymerases"/>
    <property type="match status" value="1"/>
</dbReference>
<dbReference type="EMBL" id="BKCJ010569231">
    <property type="protein sequence ID" value="GFB17920.1"/>
    <property type="molecule type" value="Genomic_DNA"/>
</dbReference>
<proteinExistence type="predicted"/>
<accession>A0A699L2K6</accession>
<name>A0A699L2K6_TANCI</name>
<feature type="non-terminal residue" evidence="1">
    <location>
        <position position="1"/>
    </location>
</feature>
<dbReference type="Gene3D" id="2.40.70.10">
    <property type="entry name" value="Acid Proteases"/>
    <property type="match status" value="1"/>
</dbReference>
<dbReference type="GO" id="GO:0003964">
    <property type="term" value="F:RNA-directed DNA polymerase activity"/>
    <property type="evidence" value="ECO:0007669"/>
    <property type="project" value="UniProtKB-KW"/>
</dbReference>
<dbReference type="Gene3D" id="3.10.10.10">
    <property type="entry name" value="HIV Type 1 Reverse Transcriptase, subunit A, domain 1"/>
    <property type="match status" value="1"/>
</dbReference>
<comment type="caution">
    <text evidence="1">The sequence shown here is derived from an EMBL/GenBank/DDBJ whole genome shotgun (WGS) entry which is preliminary data.</text>
</comment>
<gene>
    <name evidence="1" type="ORF">Tci_689891</name>
</gene>
<evidence type="ECO:0000313" key="1">
    <source>
        <dbReference type="EMBL" id="GFB17920.1"/>
    </source>
</evidence>
<dbReference type="InterPro" id="IPR043502">
    <property type="entry name" value="DNA/RNA_pol_sf"/>
</dbReference>
<organism evidence="1">
    <name type="scientific">Tanacetum cinerariifolium</name>
    <name type="common">Dalmatian daisy</name>
    <name type="synonym">Chrysanthemum cinerariifolium</name>
    <dbReference type="NCBI Taxonomy" id="118510"/>
    <lineage>
        <taxon>Eukaryota</taxon>
        <taxon>Viridiplantae</taxon>
        <taxon>Streptophyta</taxon>
        <taxon>Embryophyta</taxon>
        <taxon>Tracheophyta</taxon>
        <taxon>Spermatophyta</taxon>
        <taxon>Magnoliopsida</taxon>
        <taxon>eudicotyledons</taxon>
        <taxon>Gunneridae</taxon>
        <taxon>Pentapetalae</taxon>
        <taxon>asterids</taxon>
        <taxon>campanulids</taxon>
        <taxon>Asterales</taxon>
        <taxon>Asteraceae</taxon>
        <taxon>Asteroideae</taxon>
        <taxon>Anthemideae</taxon>
        <taxon>Anthemidinae</taxon>
        <taxon>Tanacetum</taxon>
    </lineage>
</organism>
<keyword evidence="1" id="KW-0548">Nucleotidyltransferase</keyword>
<dbReference type="PANTHER" id="PTHR33067:SF35">
    <property type="entry name" value="ASPARTIC PEPTIDASE DDI1-TYPE DOMAIN-CONTAINING PROTEIN"/>
    <property type="match status" value="1"/>
</dbReference>
<dbReference type="CDD" id="cd00303">
    <property type="entry name" value="retropepsin_like"/>
    <property type="match status" value="1"/>
</dbReference>
<keyword evidence="1" id="KW-0808">Transferase</keyword>
<dbReference type="AlphaFoldDB" id="A0A699L2K6"/>
<sequence>PQTHSVSQTDFERYVKANDAVLRNIQSQGSGTLPGNTITNPKEDLKGITTRSGVAYQGPTIPTPSKVVKQGIEPIVAPVSAPMPNLKSSIPYPSRRDNERRREQANEQIKKFYEIFKHMSFEISFTDALILMPKFASTLKALIGNKEKLSEMARTSMNEHCSAVILNKLPKKLRDHGKFLIPCEFSGMDECLALADLGASINLMPLSVWKEFSLLKLTPTCMTLELADRSVSKSIGIAKDVKVKVGMFHFPTDFVVVDFEPDPRVLLILGSPTPSDDLIVSTTSPSLTLFEDSDFLLFEEAKAFLAILNSDPAPFLPNHEQSVPSFTNELKACEAKTIKSSVDEPPKVELKDLPPHLEYAFLEGDNKFPVIIAKELGDEEKAALIKVLKSYKRAIAWKLSDIQEVEKLLEAGLIYPISDSPWVSPVHCVPKKGSFTVVKNEENELIPTRLVAGWRVCIDYRKLNEATAKTIFLFRSWTKCSSD</sequence>
<dbReference type="InterPro" id="IPR021109">
    <property type="entry name" value="Peptidase_aspartic_dom_sf"/>
</dbReference>